<dbReference type="Gene3D" id="3.10.20.860">
    <property type="match status" value="1"/>
</dbReference>
<dbReference type="EMBL" id="LWAE01000009">
    <property type="protein sequence ID" value="KZL89415.1"/>
    <property type="molecule type" value="Genomic_DNA"/>
</dbReference>
<dbReference type="OrthoDB" id="9812340at2"/>
<protein>
    <recommendedName>
        <fullName evidence="3">YgiT-type zinc finger domain protein</fullName>
    </recommendedName>
</protein>
<dbReference type="Proteomes" id="UP000076603">
    <property type="component" value="Unassembled WGS sequence"/>
</dbReference>
<organism evidence="1 2">
    <name type="scientific">Clostridium magnum DSM 2767</name>
    <dbReference type="NCBI Taxonomy" id="1121326"/>
    <lineage>
        <taxon>Bacteria</taxon>
        <taxon>Bacillati</taxon>
        <taxon>Bacillota</taxon>
        <taxon>Clostridia</taxon>
        <taxon>Eubacteriales</taxon>
        <taxon>Clostridiaceae</taxon>
        <taxon>Clostridium</taxon>
    </lineage>
</organism>
<dbReference type="PATRIC" id="fig|1121326.3.peg.5380"/>
<evidence type="ECO:0008006" key="3">
    <source>
        <dbReference type="Google" id="ProtNLM"/>
    </source>
</evidence>
<accession>A0A161WCL7</accession>
<dbReference type="CDD" id="cd12870">
    <property type="entry name" value="MqsA"/>
    <property type="match status" value="1"/>
</dbReference>
<reference evidence="1 2" key="1">
    <citation type="submission" date="2016-04" db="EMBL/GenBank/DDBJ databases">
        <title>Genome sequence of Clostridium magnum DSM 2767.</title>
        <authorList>
            <person name="Poehlein A."/>
            <person name="Uhlig R."/>
            <person name="Fischer R."/>
            <person name="Bahl H."/>
            <person name="Daniel R."/>
        </authorList>
    </citation>
    <scope>NUCLEOTIDE SEQUENCE [LARGE SCALE GENOMIC DNA]</scope>
    <source>
        <strain evidence="1 2">DSM 2767</strain>
    </source>
</reference>
<proteinExistence type="predicted"/>
<dbReference type="NCBIfam" id="TIGR03831">
    <property type="entry name" value="YgiT_finger"/>
    <property type="match status" value="1"/>
</dbReference>
<dbReference type="STRING" id="1121326.CLMAG_53190"/>
<name>A0A161WCL7_9CLOT</name>
<dbReference type="InterPro" id="IPR022451">
    <property type="entry name" value="CHP03829_YokU"/>
</dbReference>
<evidence type="ECO:0000313" key="1">
    <source>
        <dbReference type="EMBL" id="KZL89415.1"/>
    </source>
</evidence>
<comment type="caution">
    <text evidence="1">The sequence shown here is derived from an EMBL/GenBank/DDBJ whole genome shotgun (WGS) entry which is preliminary data.</text>
</comment>
<sequence>MNCTFCDTNKIKETTTNYERNIKGVKYIIRNVPALFCETCGDYYFDDKIVKFIKNEFIKKENNQEDKFVRITNYEDLKNM</sequence>
<gene>
    <name evidence="1" type="ORF">CLMAG_53190</name>
</gene>
<evidence type="ECO:0000313" key="2">
    <source>
        <dbReference type="Proteomes" id="UP000076603"/>
    </source>
</evidence>
<dbReference type="AlphaFoldDB" id="A0A161WCL7"/>
<keyword evidence="2" id="KW-1185">Reference proteome</keyword>
<dbReference type="RefSeq" id="WP_066629352.1">
    <property type="nucleotide sequence ID" value="NZ_FQXL01000018.1"/>
</dbReference>
<dbReference type="Pfam" id="PF14122">
    <property type="entry name" value="YokU"/>
    <property type="match status" value="1"/>
</dbReference>
<dbReference type="InterPro" id="IPR022453">
    <property type="entry name" value="Znf_MqsA-type"/>
</dbReference>